<accession>A0ABW9QUK4</accession>
<sequence length="71" mass="7686">MTGGGRSAGLQRAPSPEELAAIVAAVEAAWPRPVAAAATPEALPTRWRFSGRWWSRPTISRRDRPWVGPHG</sequence>
<evidence type="ECO:0000313" key="1">
    <source>
        <dbReference type="EMBL" id="MST32063.1"/>
    </source>
</evidence>
<gene>
    <name evidence="1" type="ORF">GHK86_04895</name>
</gene>
<organism evidence="1 2">
    <name type="scientific">Acidiferrimicrobium australe</name>
    <dbReference type="NCBI Taxonomy" id="2664430"/>
    <lineage>
        <taxon>Bacteria</taxon>
        <taxon>Bacillati</taxon>
        <taxon>Actinomycetota</taxon>
        <taxon>Acidimicrobiia</taxon>
        <taxon>Acidimicrobiales</taxon>
        <taxon>Acidimicrobiaceae</taxon>
        <taxon>Acidiferrimicrobium</taxon>
    </lineage>
</organism>
<keyword evidence="2" id="KW-1185">Reference proteome</keyword>
<proteinExistence type="predicted"/>
<evidence type="ECO:0000313" key="2">
    <source>
        <dbReference type="Proteomes" id="UP000437736"/>
    </source>
</evidence>
<dbReference type="EMBL" id="WJHE01000203">
    <property type="protein sequence ID" value="MST32063.1"/>
    <property type="molecule type" value="Genomic_DNA"/>
</dbReference>
<protein>
    <recommendedName>
        <fullName evidence="3">Acyl-CoA carboxylase subunit epsilon</fullName>
    </recommendedName>
</protein>
<comment type="caution">
    <text evidence="1">The sequence shown here is derived from an EMBL/GenBank/DDBJ whole genome shotgun (WGS) entry which is preliminary data.</text>
</comment>
<evidence type="ECO:0008006" key="3">
    <source>
        <dbReference type="Google" id="ProtNLM"/>
    </source>
</evidence>
<reference evidence="1 2" key="1">
    <citation type="submission" date="2019-11" db="EMBL/GenBank/DDBJ databases">
        <title>Acidiferrimicrobium australis gen. nov., sp. nov., an acidophilic and obligately heterotrophic, member of the Actinobacteria that catalyses dissimilatory oxido- reduction of iron isolated from metal-rich acidic water in Chile.</title>
        <authorList>
            <person name="Gonzalez D."/>
            <person name="Huber K."/>
            <person name="Hedrich S."/>
            <person name="Rojas-Villalobos C."/>
            <person name="Quatrini R."/>
            <person name="Dinamarca M.A."/>
            <person name="Schwarz A."/>
            <person name="Canales C."/>
            <person name="Nancucheo I."/>
        </authorList>
    </citation>
    <scope>NUCLEOTIDE SEQUENCE [LARGE SCALE GENOMIC DNA]</scope>
    <source>
        <strain evidence="1 2">USS-CCA1</strain>
    </source>
</reference>
<dbReference type="Proteomes" id="UP000437736">
    <property type="component" value="Unassembled WGS sequence"/>
</dbReference>
<name>A0ABW9QUK4_9ACTN</name>